<dbReference type="KEGG" id="smf:Smon_1173"/>
<evidence type="ECO:0008006" key="8">
    <source>
        <dbReference type="Google" id="ProtNLM"/>
    </source>
</evidence>
<dbReference type="STRING" id="519441.Smon_1173"/>
<evidence type="ECO:0000256" key="4">
    <source>
        <dbReference type="SAM" id="Phobius"/>
    </source>
</evidence>
<dbReference type="eggNOG" id="COG3846">
    <property type="taxonomic scope" value="Bacteria"/>
</dbReference>
<evidence type="ECO:0000256" key="1">
    <source>
        <dbReference type="ARBA" id="ARBA00022692"/>
    </source>
</evidence>
<proteinExistence type="predicted"/>
<keyword evidence="3 4" id="KW-0472">Membrane</keyword>
<dbReference type="EMBL" id="CP001779">
    <property type="protein sequence ID" value="ACZ01628.1"/>
    <property type="molecule type" value="Genomic_DNA"/>
</dbReference>
<gene>
    <name evidence="6" type="ordered locus">Smon_1173</name>
</gene>
<feature type="transmembrane region" description="Helical" evidence="4">
    <location>
        <begin position="90"/>
        <end position="111"/>
    </location>
</feature>
<dbReference type="Proteomes" id="UP000002072">
    <property type="component" value="Chromosome"/>
</dbReference>
<feature type="transmembrane region" description="Helical" evidence="4">
    <location>
        <begin position="233"/>
        <end position="252"/>
    </location>
</feature>
<keyword evidence="5" id="KW-0732">Signal</keyword>
<sequence>MRKILFSILLLFSMFTFASYRLDTITFKNVNYSLNIKKDILKSKVIPSVNGNNLNNGEINYTPTVSYDFDGIATLMGQYMENGLKSLQKIGIFIVSVLFGIQLTIDLYSVYATLKLEEFFKTFIKRLMTFSLYLFAIRKIVDGTVFRVVEELSYQLLKLLTGEPGIQKLSNIWRIKNQVTYNVWQGIANLWGAGSFFPSEFVRDFILTLILLAVIVFLNIAFFMMMLNLFKALISFKLVLGLSTILIPLGIMDSTKEYYSIGKILSMGLNFSVKLISVNFIASVIMKTLTNNNSVLNLSITDVSTALSSNFIVFLLLISVMRHLITKVEINF</sequence>
<organism evidence="6 7">
    <name type="scientific">Streptobacillus moniliformis (strain ATCC 14647 / DSM 12112 / NCTC 10651 / 9901)</name>
    <dbReference type="NCBI Taxonomy" id="519441"/>
    <lineage>
        <taxon>Bacteria</taxon>
        <taxon>Fusobacteriati</taxon>
        <taxon>Fusobacteriota</taxon>
        <taxon>Fusobacteriia</taxon>
        <taxon>Fusobacteriales</taxon>
        <taxon>Leptotrichiaceae</taxon>
        <taxon>Streptobacillus</taxon>
    </lineage>
</organism>
<feature type="signal peptide" evidence="5">
    <location>
        <begin position="1"/>
        <end position="18"/>
    </location>
</feature>
<evidence type="ECO:0000313" key="6">
    <source>
        <dbReference type="EMBL" id="ACZ01628.1"/>
    </source>
</evidence>
<feature type="chain" id="PRO_5003020020" description="TrbL/VirB6 plasmid conjugal transfer protein" evidence="5">
    <location>
        <begin position="19"/>
        <end position="332"/>
    </location>
</feature>
<dbReference type="OrthoDB" id="82003at2"/>
<protein>
    <recommendedName>
        <fullName evidence="8">TrbL/VirB6 plasmid conjugal transfer protein</fullName>
    </recommendedName>
</protein>
<feature type="transmembrane region" description="Helical" evidence="4">
    <location>
        <begin position="205"/>
        <end position="227"/>
    </location>
</feature>
<keyword evidence="2 4" id="KW-1133">Transmembrane helix</keyword>
<feature type="transmembrane region" description="Helical" evidence="4">
    <location>
        <begin position="264"/>
        <end position="286"/>
    </location>
</feature>
<feature type="transmembrane region" description="Helical" evidence="4">
    <location>
        <begin position="306"/>
        <end position="325"/>
    </location>
</feature>
<evidence type="ECO:0000313" key="7">
    <source>
        <dbReference type="Proteomes" id="UP000002072"/>
    </source>
</evidence>
<keyword evidence="7" id="KW-1185">Reference proteome</keyword>
<dbReference type="InterPro" id="IPR007688">
    <property type="entry name" value="Conjugal_tfr_TrbL/VirB6"/>
</dbReference>
<evidence type="ECO:0000256" key="5">
    <source>
        <dbReference type="SAM" id="SignalP"/>
    </source>
</evidence>
<dbReference type="GeneID" id="29673125"/>
<accession>D1AV68</accession>
<dbReference type="GO" id="GO:0030255">
    <property type="term" value="P:protein secretion by the type IV secretion system"/>
    <property type="evidence" value="ECO:0007669"/>
    <property type="project" value="InterPro"/>
</dbReference>
<dbReference type="RefSeq" id="WP_012859175.1">
    <property type="nucleotide sequence ID" value="NC_013515.1"/>
</dbReference>
<evidence type="ECO:0000256" key="2">
    <source>
        <dbReference type="ARBA" id="ARBA00022989"/>
    </source>
</evidence>
<keyword evidence="1 4" id="KW-0812">Transmembrane</keyword>
<dbReference type="Pfam" id="PF04610">
    <property type="entry name" value="TrbL"/>
    <property type="match status" value="1"/>
</dbReference>
<dbReference type="AlphaFoldDB" id="D1AV68"/>
<evidence type="ECO:0000256" key="3">
    <source>
        <dbReference type="ARBA" id="ARBA00023136"/>
    </source>
</evidence>
<reference evidence="6 7" key="1">
    <citation type="journal article" date="2009" name="Stand. Genomic Sci.">
        <title>Complete genome sequence of Streptobacillus moniliformis type strain (9901T).</title>
        <authorList>
            <person name="Nolan M."/>
            <person name="Gronow S."/>
            <person name="Lapidus A."/>
            <person name="Ivanova N."/>
            <person name="Copeland A."/>
            <person name="Lucas S."/>
            <person name="Del Rio T.G."/>
            <person name="Chen F."/>
            <person name="Tice H."/>
            <person name="Pitluck S."/>
            <person name="Cheng J.F."/>
            <person name="Sims D."/>
            <person name="Meincke L."/>
            <person name="Bruce D."/>
            <person name="Goodwin L."/>
            <person name="Brettin T."/>
            <person name="Han C."/>
            <person name="Detter J.C."/>
            <person name="Ovchinikova G."/>
            <person name="Pati A."/>
            <person name="Mavromatis K."/>
            <person name="Mikhailova N."/>
            <person name="Chen A."/>
            <person name="Palaniappan K."/>
            <person name="Land M."/>
            <person name="Hauser L."/>
            <person name="Chang Y.J."/>
            <person name="Jeffries C.D."/>
            <person name="Rohde M."/>
            <person name="Sproer C."/>
            <person name="Goker M."/>
            <person name="Bristow J."/>
            <person name="Eisen J.A."/>
            <person name="Markowitz V."/>
            <person name="Hugenholtz P."/>
            <person name="Kyrpides N.C."/>
            <person name="Klenk H.P."/>
            <person name="Chain P."/>
        </authorList>
    </citation>
    <scope>NUCLEOTIDE SEQUENCE [LARGE SCALE GENOMIC DNA]</scope>
    <source>
        <strain evidence="7">ATCC 14647 / DSM 12112 / NCTC 10651 / 9901</strain>
    </source>
</reference>
<dbReference type="HOGENOM" id="CLU_836570_0_0_0"/>
<name>D1AV68_STRM9</name>